<feature type="domain" description="ABC transporter" evidence="3">
    <location>
        <begin position="7"/>
        <end position="216"/>
    </location>
</feature>
<sequence>MNTEFAVRAMSIGKRKGGKELWQDLSFDVERGSHVAITGASGSGKTTLLNCLGLLETPDQGSLIFNGKEIRKSSARSRTIFYRNQVGFVFQNYALVDSWSVARNLRVALTYSKQNKPSRTLMTASVLERLGLAGKERSLVYSLSGGEQQRVALARLLLKNPPLILADEPLAALDDQTASLVTSVLNECCERGAALIYSTHDTNYASTADKVIRLTP</sequence>
<dbReference type="PANTHER" id="PTHR24220:SF86">
    <property type="entry name" value="ABC TRANSPORTER ABCH.1"/>
    <property type="match status" value="1"/>
</dbReference>
<dbReference type="SMART" id="SM00382">
    <property type="entry name" value="AAA"/>
    <property type="match status" value="1"/>
</dbReference>
<evidence type="ECO:0000313" key="4">
    <source>
        <dbReference type="EMBL" id="PJJ78058.1"/>
    </source>
</evidence>
<evidence type="ECO:0000313" key="5">
    <source>
        <dbReference type="Proteomes" id="UP000231742"/>
    </source>
</evidence>
<protein>
    <submittedName>
        <fullName evidence="4">Putative ABC transport system ATP-binding protein</fullName>
    </submittedName>
</protein>
<organism evidence="4 5">
    <name type="scientific">Salinibacterium amurskyense</name>
    <dbReference type="NCBI Taxonomy" id="205941"/>
    <lineage>
        <taxon>Bacteria</taxon>
        <taxon>Bacillati</taxon>
        <taxon>Actinomycetota</taxon>
        <taxon>Actinomycetes</taxon>
        <taxon>Micrococcales</taxon>
        <taxon>Microbacteriaceae</taxon>
        <taxon>Salinibacterium</taxon>
    </lineage>
</organism>
<accession>A0A2M9D220</accession>
<keyword evidence="2 4" id="KW-0067">ATP-binding</keyword>
<name>A0A2M9D220_9MICO</name>
<dbReference type="InterPro" id="IPR017871">
    <property type="entry name" value="ABC_transporter-like_CS"/>
</dbReference>
<gene>
    <name evidence="4" type="ORF">CLV85_2513</name>
</gene>
<keyword evidence="5" id="KW-1185">Reference proteome</keyword>
<dbReference type="SUPFAM" id="SSF52540">
    <property type="entry name" value="P-loop containing nucleoside triphosphate hydrolases"/>
    <property type="match status" value="1"/>
</dbReference>
<dbReference type="GO" id="GO:0005524">
    <property type="term" value="F:ATP binding"/>
    <property type="evidence" value="ECO:0007669"/>
    <property type="project" value="UniProtKB-KW"/>
</dbReference>
<dbReference type="RefSeq" id="WP_100389970.1">
    <property type="nucleotide sequence ID" value="NZ_BMZU01000001.1"/>
</dbReference>
<dbReference type="PROSITE" id="PS50893">
    <property type="entry name" value="ABC_TRANSPORTER_2"/>
    <property type="match status" value="1"/>
</dbReference>
<dbReference type="OrthoDB" id="4425833at2"/>
<dbReference type="InterPro" id="IPR015854">
    <property type="entry name" value="ABC_transpr_LolD-like"/>
</dbReference>
<keyword evidence="1" id="KW-0547">Nucleotide-binding</keyword>
<dbReference type="AlphaFoldDB" id="A0A2M9D220"/>
<evidence type="ECO:0000259" key="3">
    <source>
        <dbReference type="PROSITE" id="PS50893"/>
    </source>
</evidence>
<dbReference type="GO" id="GO:0005886">
    <property type="term" value="C:plasma membrane"/>
    <property type="evidence" value="ECO:0007669"/>
    <property type="project" value="TreeGrafter"/>
</dbReference>
<dbReference type="InterPro" id="IPR003593">
    <property type="entry name" value="AAA+_ATPase"/>
</dbReference>
<dbReference type="Pfam" id="PF00005">
    <property type="entry name" value="ABC_tran"/>
    <property type="match status" value="1"/>
</dbReference>
<dbReference type="GO" id="GO:0016887">
    <property type="term" value="F:ATP hydrolysis activity"/>
    <property type="evidence" value="ECO:0007669"/>
    <property type="project" value="InterPro"/>
</dbReference>
<dbReference type="Gene3D" id="3.40.50.300">
    <property type="entry name" value="P-loop containing nucleotide triphosphate hydrolases"/>
    <property type="match status" value="1"/>
</dbReference>
<dbReference type="GO" id="GO:0022857">
    <property type="term" value="F:transmembrane transporter activity"/>
    <property type="evidence" value="ECO:0007669"/>
    <property type="project" value="TreeGrafter"/>
</dbReference>
<dbReference type="PROSITE" id="PS00211">
    <property type="entry name" value="ABC_TRANSPORTER_1"/>
    <property type="match status" value="1"/>
</dbReference>
<dbReference type="Proteomes" id="UP000231742">
    <property type="component" value="Unassembled WGS sequence"/>
</dbReference>
<dbReference type="InterPro" id="IPR003439">
    <property type="entry name" value="ABC_transporter-like_ATP-bd"/>
</dbReference>
<reference evidence="4 5" key="1">
    <citation type="submission" date="2017-11" db="EMBL/GenBank/DDBJ databases">
        <title>Genomic Encyclopedia of Archaeal and Bacterial Type Strains, Phase II (KMG-II): From Individual Species to Whole Genera.</title>
        <authorList>
            <person name="Goeker M."/>
        </authorList>
    </citation>
    <scope>NUCLEOTIDE SEQUENCE [LARGE SCALE GENOMIC DNA]</scope>
    <source>
        <strain evidence="4 5">DSM 16400</strain>
    </source>
</reference>
<proteinExistence type="predicted"/>
<comment type="caution">
    <text evidence="4">The sequence shown here is derived from an EMBL/GenBank/DDBJ whole genome shotgun (WGS) entry which is preliminary data.</text>
</comment>
<dbReference type="PANTHER" id="PTHR24220">
    <property type="entry name" value="IMPORT ATP-BINDING PROTEIN"/>
    <property type="match status" value="1"/>
</dbReference>
<evidence type="ECO:0000256" key="2">
    <source>
        <dbReference type="ARBA" id="ARBA00022840"/>
    </source>
</evidence>
<evidence type="ECO:0000256" key="1">
    <source>
        <dbReference type="ARBA" id="ARBA00022741"/>
    </source>
</evidence>
<dbReference type="EMBL" id="PGFH01000003">
    <property type="protein sequence ID" value="PJJ78058.1"/>
    <property type="molecule type" value="Genomic_DNA"/>
</dbReference>
<dbReference type="InterPro" id="IPR027417">
    <property type="entry name" value="P-loop_NTPase"/>
</dbReference>